<feature type="non-terminal residue" evidence="1">
    <location>
        <position position="46"/>
    </location>
</feature>
<dbReference type="InterPro" id="IPR002748">
    <property type="entry name" value="CbiD"/>
</dbReference>
<dbReference type="GO" id="GO:0008168">
    <property type="term" value="F:methyltransferase activity"/>
    <property type="evidence" value="ECO:0007669"/>
    <property type="project" value="UniProtKB-KW"/>
</dbReference>
<keyword evidence="1" id="KW-0808">Transferase</keyword>
<evidence type="ECO:0000313" key="2">
    <source>
        <dbReference type="Proteomes" id="UP001350748"/>
    </source>
</evidence>
<dbReference type="InterPro" id="IPR036074">
    <property type="entry name" value="CbiD_sf"/>
</dbReference>
<sequence length="46" mass="4672">MSEAEKGHPLRRGWTTGACATAAARAAFEALVSGAPPPDPVEIALP</sequence>
<keyword evidence="2" id="KW-1185">Reference proteome</keyword>
<reference evidence="1 2" key="1">
    <citation type="submission" date="2024-02" db="EMBL/GenBank/DDBJ databases">
        <authorList>
            <person name="Grouzdev D."/>
        </authorList>
    </citation>
    <scope>NUCLEOTIDE SEQUENCE [LARGE SCALE GENOMIC DNA]</scope>
    <source>
        <strain evidence="1 2">9N</strain>
    </source>
</reference>
<dbReference type="Gene3D" id="3.30.2110.10">
    <property type="entry name" value="CbiD-like"/>
    <property type="match status" value="1"/>
</dbReference>
<name>A0ABU7XL84_9HYPH</name>
<comment type="caution">
    <text evidence="1">The sequence shown here is derived from an EMBL/GenBank/DDBJ whole genome shotgun (WGS) entry which is preliminary data.</text>
</comment>
<protein>
    <submittedName>
        <fullName evidence="1">Cobalt-precorrin-5B (C(1))-methyltransferase</fullName>
        <ecNumber evidence="1">2.1.1.195</ecNumber>
    </submittedName>
</protein>
<accession>A0ABU7XL84</accession>
<evidence type="ECO:0000313" key="1">
    <source>
        <dbReference type="EMBL" id="MEF3368147.1"/>
    </source>
</evidence>
<organism evidence="1 2">
    <name type="scientific">Methylocystis borbori</name>
    <dbReference type="NCBI Taxonomy" id="3118750"/>
    <lineage>
        <taxon>Bacteria</taxon>
        <taxon>Pseudomonadati</taxon>
        <taxon>Pseudomonadota</taxon>
        <taxon>Alphaproteobacteria</taxon>
        <taxon>Hyphomicrobiales</taxon>
        <taxon>Methylocystaceae</taxon>
        <taxon>Methylocystis</taxon>
    </lineage>
</organism>
<keyword evidence="1" id="KW-0489">Methyltransferase</keyword>
<dbReference type="RefSeq" id="WP_332083181.1">
    <property type="nucleotide sequence ID" value="NZ_JAZHYN010000097.1"/>
</dbReference>
<proteinExistence type="predicted"/>
<dbReference type="GO" id="GO:0032259">
    <property type="term" value="P:methylation"/>
    <property type="evidence" value="ECO:0007669"/>
    <property type="project" value="UniProtKB-KW"/>
</dbReference>
<dbReference type="EMBL" id="JAZHYN010000097">
    <property type="protein sequence ID" value="MEF3368147.1"/>
    <property type="molecule type" value="Genomic_DNA"/>
</dbReference>
<dbReference type="EC" id="2.1.1.195" evidence="1"/>
<gene>
    <name evidence="1" type="ORF">V3H18_16550</name>
</gene>
<dbReference type="Proteomes" id="UP001350748">
    <property type="component" value="Unassembled WGS sequence"/>
</dbReference>
<dbReference type="Pfam" id="PF01888">
    <property type="entry name" value="CbiD"/>
    <property type="match status" value="1"/>
</dbReference>
<dbReference type="SUPFAM" id="SSF111342">
    <property type="entry name" value="CbiD-like"/>
    <property type="match status" value="1"/>
</dbReference>